<sequence length="182" mass="20563">MSNHKRWLKQIGVFLILTLPSMVMGLPPKIVQSAREVNLVATPIGSRSYQVIAGPYGYRFLWDSGPVEIILHAIHGYDLDGNKVVSLPAGVLYYDIYFERLVDMPSEPELLLKFIGNGTARYAETLPLFRIPEQFYSDSMIQHVSAEFSVVDGRMSIGPWLSMLTDWGDESSVLNNIEILLW</sequence>
<evidence type="ECO:0000313" key="1">
    <source>
        <dbReference type="EMBL" id="GAA4650196.1"/>
    </source>
</evidence>
<reference evidence="2" key="1">
    <citation type="journal article" date="2019" name="Int. J. Syst. Evol. Microbiol.">
        <title>The Global Catalogue of Microorganisms (GCM) 10K type strain sequencing project: providing services to taxonomists for standard genome sequencing and annotation.</title>
        <authorList>
            <consortium name="The Broad Institute Genomics Platform"/>
            <consortium name="The Broad Institute Genome Sequencing Center for Infectious Disease"/>
            <person name="Wu L."/>
            <person name="Ma J."/>
        </authorList>
    </citation>
    <scope>NUCLEOTIDE SEQUENCE [LARGE SCALE GENOMIC DNA]</scope>
    <source>
        <strain evidence="2">JCM 17805</strain>
    </source>
</reference>
<accession>A0ABP8V4J9</accession>
<name>A0ABP8V4J9_9GAMM</name>
<protein>
    <submittedName>
        <fullName evidence="1">Uncharacterized protein</fullName>
    </submittedName>
</protein>
<dbReference type="EMBL" id="BAABFL010000373">
    <property type="protein sequence ID" value="GAA4650196.1"/>
    <property type="molecule type" value="Genomic_DNA"/>
</dbReference>
<dbReference type="Proteomes" id="UP001500604">
    <property type="component" value="Unassembled WGS sequence"/>
</dbReference>
<dbReference type="RefSeq" id="WP_345196302.1">
    <property type="nucleotide sequence ID" value="NZ_BAABFL010000373.1"/>
</dbReference>
<gene>
    <name evidence="1" type="ORF">GCM10023116_24790</name>
</gene>
<proteinExistence type="predicted"/>
<evidence type="ECO:0000313" key="2">
    <source>
        <dbReference type="Proteomes" id="UP001500604"/>
    </source>
</evidence>
<keyword evidence="2" id="KW-1185">Reference proteome</keyword>
<comment type="caution">
    <text evidence="1">The sequence shown here is derived from an EMBL/GenBank/DDBJ whole genome shotgun (WGS) entry which is preliminary data.</text>
</comment>
<organism evidence="1 2">
    <name type="scientific">Kistimonas scapharcae</name>
    <dbReference type="NCBI Taxonomy" id="1036133"/>
    <lineage>
        <taxon>Bacteria</taxon>
        <taxon>Pseudomonadati</taxon>
        <taxon>Pseudomonadota</taxon>
        <taxon>Gammaproteobacteria</taxon>
        <taxon>Oceanospirillales</taxon>
        <taxon>Endozoicomonadaceae</taxon>
        <taxon>Kistimonas</taxon>
    </lineage>
</organism>